<organism evidence="3">
    <name type="scientific">Perkinsus marinus (strain ATCC 50983 / TXsc)</name>
    <dbReference type="NCBI Taxonomy" id="423536"/>
    <lineage>
        <taxon>Eukaryota</taxon>
        <taxon>Sar</taxon>
        <taxon>Alveolata</taxon>
        <taxon>Perkinsozoa</taxon>
        <taxon>Perkinsea</taxon>
        <taxon>Perkinsida</taxon>
        <taxon>Perkinsidae</taxon>
        <taxon>Perkinsus</taxon>
    </lineage>
</organism>
<accession>C5KHA0</accession>
<evidence type="ECO:0000256" key="1">
    <source>
        <dbReference type="SAM" id="MobiDB-lite"/>
    </source>
</evidence>
<name>C5KHA0_PERM5</name>
<evidence type="ECO:0000313" key="2">
    <source>
        <dbReference type="EMBL" id="EER15962.1"/>
    </source>
</evidence>
<dbReference type="RefSeq" id="XP_002784166.1">
    <property type="nucleotide sequence ID" value="XM_002784120.1"/>
</dbReference>
<dbReference type="OrthoDB" id="250654at2759"/>
<dbReference type="PANTHER" id="PTHR41747:SF1">
    <property type="entry name" value="CHROMOSOME UNDETERMINED SCAFFOLD_128, WHOLE GENOME SHOTGUN SEQUENCE"/>
    <property type="match status" value="1"/>
</dbReference>
<evidence type="ECO:0008006" key="4">
    <source>
        <dbReference type="Google" id="ProtNLM"/>
    </source>
</evidence>
<dbReference type="Proteomes" id="UP000007800">
    <property type="component" value="Unassembled WGS sequence"/>
</dbReference>
<feature type="region of interest" description="Disordered" evidence="1">
    <location>
        <begin position="295"/>
        <end position="361"/>
    </location>
</feature>
<dbReference type="PANTHER" id="PTHR41747">
    <property type="entry name" value="CHROMOSOME UNDETERMINED SCAFFOLD_128, WHOLE GENOME SHOTGUN SEQUENCE"/>
    <property type="match status" value="1"/>
</dbReference>
<dbReference type="GeneID" id="9061499"/>
<dbReference type="AlphaFoldDB" id="C5KHA0"/>
<sequence>MTADPLEGTPHSMGDPNTSMGPGESIPTMSAQATADSPPNLGNFKGVMLCNRPIDAEADRRGAGQTEGLLPFRAGASTAHCDQLGLAPPHFAALAEDWSKRLAAPTAVLRKHARWLKTFAKRVATKRAQREEAVRNDEEKLKRISEFAAKQRAAIRKVTEIRGELKANDDDDVMKTRPAGKGVEDGSREGECIEQAVNGKGKTSDKRQLKSRPLWSLTEAQARKAAEVDEEELLAFAETVKFDEYINDLEFRTALAVMKDRAGRLHREQESFREALQEAYDREIEEQEARVVDVDDGCDNASDDGVGSISGVGFEDSASQKGRRDSASTSGVSASTTTRDRSRLINGDGRPGWDSKPLPVDDETQSIVSEALKGNQQIRSIHNGRSVRGVLETLSSQSNGPEVPYSVDLPALNPVVVVSEDTNIRKETVIFYLRQRTLEITSLALLLAVACLGIVLLHSVRKVVPSEPPEEPWDSRPTLALGGTGLRIGYAFGCIAALQDYADLSDVRVTTVSGSIFAGFIAAAPQLNMGKMMKALLNVRDHMMSSGLKGCYLLDVDETVDMILEELTRTGGLTHDILKSIASNDQLHIGLTSFCPLPSTRCIHCPDNFEDLHRVMAAAICIPPFFNRFARYEGHLAADGAFSSWFAVPDGCHPGKIVKLSPFFIPWARFRSMFLSTPHDVYECVHPFGLDRQLESFREG</sequence>
<keyword evidence="3" id="KW-1185">Reference proteome</keyword>
<reference evidence="2 3" key="1">
    <citation type="submission" date="2008-07" db="EMBL/GenBank/DDBJ databases">
        <authorList>
            <person name="El-Sayed N."/>
            <person name="Caler E."/>
            <person name="Inman J."/>
            <person name="Amedeo P."/>
            <person name="Hass B."/>
            <person name="Wortman J."/>
        </authorList>
    </citation>
    <scope>NUCLEOTIDE SEQUENCE [LARGE SCALE GENOMIC DNA]</scope>
    <source>
        <strain evidence="3">ATCC 50983 / TXsc</strain>
    </source>
</reference>
<feature type="compositionally biased region" description="Polar residues" evidence="1">
    <location>
        <begin position="27"/>
        <end position="37"/>
    </location>
</feature>
<dbReference type="InParanoid" id="C5KHA0"/>
<feature type="compositionally biased region" description="Low complexity" evidence="1">
    <location>
        <begin position="303"/>
        <end position="313"/>
    </location>
</feature>
<proteinExistence type="predicted"/>
<protein>
    <recommendedName>
        <fullName evidence="4">PNPLA domain-containing protein</fullName>
    </recommendedName>
</protein>
<evidence type="ECO:0000313" key="3">
    <source>
        <dbReference type="Proteomes" id="UP000007800"/>
    </source>
</evidence>
<feature type="region of interest" description="Disordered" evidence="1">
    <location>
        <begin position="1"/>
        <end position="41"/>
    </location>
</feature>
<dbReference type="EMBL" id="GG673069">
    <property type="protein sequence ID" value="EER15962.1"/>
    <property type="molecule type" value="Genomic_DNA"/>
</dbReference>
<gene>
    <name evidence="2" type="ORF">Pmar_PMAR003421</name>
</gene>
<feature type="compositionally biased region" description="Low complexity" evidence="1">
    <location>
        <begin position="327"/>
        <end position="337"/>
    </location>
</feature>